<keyword evidence="3" id="KW-0227">DNA damage</keyword>
<feature type="domain" description="UvrD-like helicase C-terminal" evidence="18">
    <location>
        <begin position="340"/>
        <end position="630"/>
    </location>
</feature>
<dbReference type="Gene3D" id="3.90.320.10">
    <property type="match status" value="1"/>
</dbReference>
<dbReference type="SUPFAM" id="SSF52540">
    <property type="entry name" value="P-loop containing nucleoside triphosphate hydrolases"/>
    <property type="match status" value="1"/>
</dbReference>
<evidence type="ECO:0000256" key="4">
    <source>
        <dbReference type="ARBA" id="ARBA00022801"/>
    </source>
</evidence>
<dbReference type="GO" id="GO:0004527">
    <property type="term" value="F:exonuclease activity"/>
    <property type="evidence" value="ECO:0007669"/>
    <property type="project" value="UniProtKB-KW"/>
</dbReference>
<dbReference type="SUPFAM" id="SSF52980">
    <property type="entry name" value="Restriction endonuclease-like"/>
    <property type="match status" value="1"/>
</dbReference>
<keyword evidence="2 15" id="KW-0547">Nucleotide-binding</keyword>
<dbReference type="Pfam" id="PF12705">
    <property type="entry name" value="PDDEXK_1"/>
    <property type="match status" value="1"/>
</dbReference>
<dbReference type="Pfam" id="PF13361">
    <property type="entry name" value="UvrD_C"/>
    <property type="match status" value="2"/>
</dbReference>
<evidence type="ECO:0000256" key="15">
    <source>
        <dbReference type="PROSITE-ProRule" id="PRU00560"/>
    </source>
</evidence>
<evidence type="ECO:0000259" key="18">
    <source>
        <dbReference type="PROSITE" id="PS51217"/>
    </source>
</evidence>
<proteinExistence type="predicted"/>
<comment type="catalytic activity">
    <reaction evidence="11">
        <text>Couples ATP hydrolysis with the unwinding of duplex DNA by translocating in the 3'-5' direction.</text>
        <dbReference type="EC" id="5.6.2.4"/>
    </reaction>
</comment>
<keyword evidence="9" id="KW-0234">DNA repair</keyword>
<evidence type="ECO:0000256" key="8">
    <source>
        <dbReference type="ARBA" id="ARBA00023125"/>
    </source>
</evidence>
<evidence type="ECO:0000256" key="1">
    <source>
        <dbReference type="ARBA" id="ARBA00022722"/>
    </source>
</evidence>
<feature type="binding site" evidence="15">
    <location>
        <begin position="16"/>
        <end position="23"/>
    </location>
    <ligand>
        <name>ATP</name>
        <dbReference type="ChEBI" id="CHEBI:30616"/>
    </ligand>
</feature>
<dbReference type="PROSITE" id="PS51198">
    <property type="entry name" value="UVRD_HELICASE_ATP_BIND"/>
    <property type="match status" value="1"/>
</dbReference>
<evidence type="ECO:0000256" key="12">
    <source>
        <dbReference type="ARBA" id="ARBA00034808"/>
    </source>
</evidence>
<feature type="region of interest" description="Disordered" evidence="16">
    <location>
        <begin position="751"/>
        <end position="770"/>
    </location>
</feature>
<name>A0A953JAB7_9BACT</name>
<dbReference type="AlphaFoldDB" id="A0A953JAB7"/>
<dbReference type="InterPro" id="IPR014016">
    <property type="entry name" value="UvrD-like_ATP-bd"/>
</dbReference>
<keyword evidence="6" id="KW-0269">Exonuclease</keyword>
<dbReference type="GO" id="GO:0003677">
    <property type="term" value="F:DNA binding"/>
    <property type="evidence" value="ECO:0007669"/>
    <property type="project" value="UniProtKB-KW"/>
</dbReference>
<evidence type="ECO:0000313" key="19">
    <source>
        <dbReference type="EMBL" id="MBZ0157467.1"/>
    </source>
</evidence>
<dbReference type="Pfam" id="PF00580">
    <property type="entry name" value="UvrD-helicase"/>
    <property type="match status" value="1"/>
</dbReference>
<dbReference type="EC" id="5.6.2.4" evidence="12"/>
<dbReference type="Gene3D" id="3.40.50.300">
    <property type="entry name" value="P-loop containing nucleotide triphosphate hydrolases"/>
    <property type="match status" value="4"/>
</dbReference>
<sequence>MKEPYLDITKSVMISSPAGSGKTEKLSRRYIALLQGGAEVERILAITFTEKAAAEMKERILSILRREDPALFESVREKMPRMRISTIHSFCLKLMKRFCIELGMDLSLDVMDSFTADMLWEEAVYEALLDDGTSGGALFYELMQSGGVRGWNQTHLLLRALHEKRPAVEFGFRRGGLALEGNDLSRFAKVVALYEKCLGYYRRKKREKHFLDYNDLELMAHEAVSTNPEWQNVLFSFDEHTDHLLVDEFQDTSSLQWMIIDKLTEEWRSGLGAKREAGKRPTIFLVGDDKQSIYSFRGANVDIFRSARNKLSEWLGDEYHFIEVKENYRSLPAVVHFVNTLFERVMPRGLYDARKVEYIPFKATREGEGRVELLLCDSAGNTKENRKREAALIARKIQGVRGAYEVFEGRERRRCRYGDMAILLRNRTHLPLFEDALRREGVPFIVVKGIGFYNTPEIGILRDLLFFLIDPLNDYSLFTLLRSPLFSLRYDTLLATMGSIVVDDISVGLLYSSLAPRRDASGEGGDDPVRKAVAVMESWLQRVKDTPYAVLLEEILCETGAWQYFGEKQRYVNVKKFIKLVEDFEAQGLTGLEIREKLIKASEKADEPKANVNAEGMDAVRIMTIHASKGLQFPVVFLPCLDEGGQTRTGSIIMDEEGERIVLGFEEDAEARRTLPLFRRGREKAEDEEKRLFYVAVTRAMDYLCMSGVTGRKPAGRLALLFDAFHLDSVERDSEGGLPFTLEKISLEEVEVPDPEKSASGESIGHRTGPRPDEMVFVDSLAEEYKPRKIWRNVTEEVDEVLVKHGDDWIVLGRAFHRVFEGLSKGTITPGTLEGKVTEILRNEVLSDSRLEGLKNILLADLERLDRAGYLGEIILPRERSFAELPFILEQGRFMYKGRIDRVIIREGTAHIYDYKTYPVAEQEIPELSERYAFQLDIYRKAVECLFSVRARTYLFLTHEARIVG</sequence>
<dbReference type="GO" id="GO:0005524">
    <property type="term" value="F:ATP binding"/>
    <property type="evidence" value="ECO:0007669"/>
    <property type="project" value="UniProtKB-UniRule"/>
</dbReference>
<evidence type="ECO:0000256" key="10">
    <source>
        <dbReference type="ARBA" id="ARBA00023235"/>
    </source>
</evidence>
<accession>A0A953JAB7</accession>
<keyword evidence="8" id="KW-0238">DNA-binding</keyword>
<dbReference type="Gene3D" id="1.10.486.10">
    <property type="entry name" value="PCRA, domain 4"/>
    <property type="match status" value="1"/>
</dbReference>
<evidence type="ECO:0000256" key="14">
    <source>
        <dbReference type="ARBA" id="ARBA00048988"/>
    </source>
</evidence>
<dbReference type="GO" id="GO:0000725">
    <property type="term" value="P:recombinational repair"/>
    <property type="evidence" value="ECO:0007669"/>
    <property type="project" value="TreeGrafter"/>
</dbReference>
<dbReference type="GO" id="GO:0043138">
    <property type="term" value="F:3'-5' DNA helicase activity"/>
    <property type="evidence" value="ECO:0007669"/>
    <property type="project" value="UniProtKB-EC"/>
</dbReference>
<keyword evidence="1" id="KW-0540">Nuclease</keyword>
<evidence type="ECO:0000256" key="11">
    <source>
        <dbReference type="ARBA" id="ARBA00034617"/>
    </source>
</evidence>
<keyword evidence="7 15" id="KW-0067">ATP-binding</keyword>
<protein>
    <recommendedName>
        <fullName evidence="12">DNA 3'-5' helicase</fullName>
        <ecNumber evidence="12">5.6.2.4</ecNumber>
    </recommendedName>
    <alternativeName>
        <fullName evidence="13">DNA 3'-5' helicase II</fullName>
    </alternativeName>
</protein>
<keyword evidence="5 15" id="KW-0347">Helicase</keyword>
<dbReference type="InterPro" id="IPR011335">
    <property type="entry name" value="Restrct_endonuc-II-like"/>
</dbReference>
<evidence type="ECO:0000256" key="7">
    <source>
        <dbReference type="ARBA" id="ARBA00022840"/>
    </source>
</evidence>
<evidence type="ECO:0000256" key="6">
    <source>
        <dbReference type="ARBA" id="ARBA00022839"/>
    </source>
</evidence>
<organism evidence="19 20">
    <name type="scientific">Candidatus Nitrobium versatile</name>
    <dbReference type="NCBI Taxonomy" id="2884831"/>
    <lineage>
        <taxon>Bacteria</taxon>
        <taxon>Pseudomonadati</taxon>
        <taxon>Nitrospirota</taxon>
        <taxon>Nitrospiria</taxon>
        <taxon>Nitrospirales</taxon>
        <taxon>Nitrospiraceae</taxon>
        <taxon>Candidatus Nitrobium</taxon>
    </lineage>
</organism>
<evidence type="ECO:0000313" key="20">
    <source>
        <dbReference type="Proteomes" id="UP000705867"/>
    </source>
</evidence>
<evidence type="ECO:0000256" key="3">
    <source>
        <dbReference type="ARBA" id="ARBA00022763"/>
    </source>
</evidence>
<gene>
    <name evidence="19" type="ORF">K8I29_14815</name>
</gene>
<comment type="caution">
    <text evidence="19">The sequence shown here is derived from an EMBL/GenBank/DDBJ whole genome shotgun (WGS) entry which is preliminary data.</text>
</comment>
<dbReference type="Proteomes" id="UP000705867">
    <property type="component" value="Unassembled WGS sequence"/>
</dbReference>
<keyword evidence="10" id="KW-0413">Isomerase</keyword>
<reference evidence="19" key="1">
    <citation type="journal article" date="2021" name="bioRxiv">
        <title>Unraveling nitrogen, sulfur and carbon metabolic pathways and microbial community transcriptional responses to substrate deprivation and toxicity stresses in a bioreactor mimicking anoxic brackish coastal sediment conditions.</title>
        <authorList>
            <person name="Martins P.D."/>
            <person name="Echeveste M.J."/>
            <person name="Arshad A."/>
            <person name="Kurth J."/>
            <person name="Ouboter H."/>
            <person name="Jetten M.S.M."/>
            <person name="Welte C.U."/>
        </authorList>
    </citation>
    <scope>NUCLEOTIDE SEQUENCE</scope>
    <source>
        <strain evidence="19">MAG_39</strain>
    </source>
</reference>
<dbReference type="PROSITE" id="PS51217">
    <property type="entry name" value="UVRD_HELICASE_CTER"/>
    <property type="match status" value="1"/>
</dbReference>
<dbReference type="InterPro" id="IPR011604">
    <property type="entry name" value="PDDEXK-like_dom_sf"/>
</dbReference>
<evidence type="ECO:0000256" key="16">
    <source>
        <dbReference type="SAM" id="MobiDB-lite"/>
    </source>
</evidence>
<feature type="domain" description="UvrD-like helicase ATP-binding" evidence="17">
    <location>
        <begin position="1"/>
        <end position="331"/>
    </location>
</feature>
<reference evidence="19" key="2">
    <citation type="submission" date="2021-08" db="EMBL/GenBank/DDBJ databases">
        <authorList>
            <person name="Dalcin Martins P."/>
        </authorList>
    </citation>
    <scope>NUCLEOTIDE SEQUENCE</scope>
    <source>
        <strain evidence="19">MAG_39</strain>
    </source>
</reference>
<dbReference type="PANTHER" id="PTHR11070">
    <property type="entry name" value="UVRD / RECB / PCRA DNA HELICASE FAMILY MEMBER"/>
    <property type="match status" value="1"/>
</dbReference>
<evidence type="ECO:0000256" key="2">
    <source>
        <dbReference type="ARBA" id="ARBA00022741"/>
    </source>
</evidence>
<dbReference type="PANTHER" id="PTHR11070:SF2">
    <property type="entry name" value="ATP-DEPENDENT DNA HELICASE SRS2"/>
    <property type="match status" value="1"/>
</dbReference>
<evidence type="ECO:0000256" key="5">
    <source>
        <dbReference type="ARBA" id="ARBA00022806"/>
    </source>
</evidence>
<keyword evidence="4 15" id="KW-0378">Hydrolase</keyword>
<comment type="catalytic activity">
    <reaction evidence="14">
        <text>ATP + H2O = ADP + phosphate + H(+)</text>
        <dbReference type="Rhea" id="RHEA:13065"/>
        <dbReference type="ChEBI" id="CHEBI:15377"/>
        <dbReference type="ChEBI" id="CHEBI:15378"/>
        <dbReference type="ChEBI" id="CHEBI:30616"/>
        <dbReference type="ChEBI" id="CHEBI:43474"/>
        <dbReference type="ChEBI" id="CHEBI:456216"/>
        <dbReference type="EC" id="5.6.2.4"/>
    </reaction>
</comment>
<dbReference type="InterPro" id="IPR000212">
    <property type="entry name" value="DNA_helicase_UvrD/REP"/>
</dbReference>
<dbReference type="EMBL" id="JAIOIV010000116">
    <property type="protein sequence ID" value="MBZ0157467.1"/>
    <property type="molecule type" value="Genomic_DNA"/>
</dbReference>
<evidence type="ECO:0000259" key="17">
    <source>
        <dbReference type="PROSITE" id="PS51198"/>
    </source>
</evidence>
<dbReference type="CDD" id="cd17932">
    <property type="entry name" value="DEXQc_UvrD"/>
    <property type="match status" value="1"/>
</dbReference>
<dbReference type="InterPro" id="IPR014017">
    <property type="entry name" value="DNA_helicase_UvrD-like_C"/>
</dbReference>
<dbReference type="InterPro" id="IPR038726">
    <property type="entry name" value="PDDEXK_AddAB-type"/>
</dbReference>
<evidence type="ECO:0000256" key="9">
    <source>
        <dbReference type="ARBA" id="ARBA00023204"/>
    </source>
</evidence>
<dbReference type="InterPro" id="IPR027417">
    <property type="entry name" value="P-loop_NTPase"/>
</dbReference>
<evidence type="ECO:0000256" key="13">
    <source>
        <dbReference type="ARBA" id="ARBA00034923"/>
    </source>
</evidence>